<keyword evidence="2" id="KW-0805">Transcription regulation</keyword>
<dbReference type="OrthoDB" id="637682at2759"/>
<comment type="similarity">
    <text evidence="1">Belongs to the mTERF family.</text>
</comment>
<dbReference type="InterPro" id="IPR003690">
    <property type="entry name" value="MTERF"/>
</dbReference>
<dbReference type="Proteomes" id="UP000283530">
    <property type="component" value="Unassembled WGS sequence"/>
</dbReference>
<accession>A0A3S3M9W6</accession>
<evidence type="ECO:0000256" key="1">
    <source>
        <dbReference type="ARBA" id="ARBA00007692"/>
    </source>
</evidence>
<keyword evidence="2" id="KW-0806">Transcription termination</keyword>
<dbReference type="GO" id="GO:0006353">
    <property type="term" value="P:DNA-templated transcription termination"/>
    <property type="evidence" value="ECO:0007669"/>
    <property type="project" value="UniProtKB-KW"/>
</dbReference>
<proteinExistence type="inferred from homology"/>
<keyword evidence="3" id="KW-0809">Transit peptide</keyword>
<protein>
    <submittedName>
        <fullName evidence="4">Mitochodrial transcription termination factor-related</fullName>
    </submittedName>
</protein>
<name>A0A3S3M9W6_9MAGN</name>
<dbReference type="InterPro" id="IPR038538">
    <property type="entry name" value="MTERF_sf"/>
</dbReference>
<organism evidence="4 5">
    <name type="scientific">Cinnamomum micranthum f. kanehirae</name>
    <dbReference type="NCBI Taxonomy" id="337451"/>
    <lineage>
        <taxon>Eukaryota</taxon>
        <taxon>Viridiplantae</taxon>
        <taxon>Streptophyta</taxon>
        <taxon>Embryophyta</taxon>
        <taxon>Tracheophyta</taxon>
        <taxon>Spermatophyta</taxon>
        <taxon>Magnoliopsida</taxon>
        <taxon>Magnoliidae</taxon>
        <taxon>Laurales</taxon>
        <taxon>Lauraceae</taxon>
        <taxon>Cinnamomum</taxon>
    </lineage>
</organism>
<evidence type="ECO:0000313" key="4">
    <source>
        <dbReference type="EMBL" id="RWR79675.1"/>
    </source>
</evidence>
<keyword evidence="2" id="KW-0804">Transcription</keyword>
<dbReference type="Gene3D" id="1.25.70.10">
    <property type="entry name" value="Transcription termination factor 3, mitochondrial"/>
    <property type="match status" value="2"/>
</dbReference>
<dbReference type="EMBL" id="QPKB01000003">
    <property type="protein sequence ID" value="RWR79675.1"/>
    <property type="molecule type" value="Genomic_DNA"/>
</dbReference>
<dbReference type="AlphaFoldDB" id="A0A3S3M9W6"/>
<evidence type="ECO:0000256" key="2">
    <source>
        <dbReference type="ARBA" id="ARBA00022472"/>
    </source>
</evidence>
<reference evidence="4 5" key="1">
    <citation type="journal article" date="2019" name="Nat. Plants">
        <title>Stout camphor tree genome fills gaps in understanding of flowering plant genome evolution.</title>
        <authorList>
            <person name="Chaw S.M."/>
            <person name="Liu Y.C."/>
            <person name="Wu Y.W."/>
            <person name="Wang H.Y."/>
            <person name="Lin C.I."/>
            <person name="Wu C.S."/>
            <person name="Ke H.M."/>
            <person name="Chang L.Y."/>
            <person name="Hsu C.Y."/>
            <person name="Yang H.T."/>
            <person name="Sudianto E."/>
            <person name="Hsu M.H."/>
            <person name="Wu K.P."/>
            <person name="Wang L.N."/>
            <person name="Leebens-Mack J.H."/>
            <person name="Tsai I.J."/>
        </authorList>
    </citation>
    <scope>NUCLEOTIDE SEQUENCE [LARGE SCALE GENOMIC DNA]</scope>
    <source>
        <strain evidence="5">cv. Chaw 1501</strain>
        <tissue evidence="4">Young leaves</tissue>
    </source>
</reference>
<sequence length="697" mass="78592">MLRFLHRKLIQIRVPAKDSKTRVFSPQNHHPTLQSISNLSHSTLQSSLTLSYLEKSCGLSPESALSASKKVTLKTAENPDSVLSLLKSHGLSKTHISKLISRRPQLLSANPDKTLKPKIRFFNDLGFSGAALAVFLSSYPIVLCSHLKNRIIPSVDFLKNIVHTNENVLLSIKRWPRIINCNLQTKMNPNLSILKDHGVPESNIVKLITTSPRAPVHNPERFRETVEIVKEVGFNPVTLNFILAVRVVTGLSKLNWERKIELYKSLGWSGDEVLSAFRKQPLCMITSEKKIKRVVNFFVDELGWKPSAISKKLIHIRVPAKDSKSLVFSPQNHHPTLQSISNLSHSTLQSSLTLSYLEKSCGLSPESALSASKKVTLKTTENPDSVLSLLKSHGLSKTHISKLISTRPQVLSANPDKTLKPKIQFFNDLGFSGAALAVLLSSYPIVLCSHLKNRIIPSVNFLKTIVHTNENVLLSIKRWPPILNYDIQTKVNPNLSILKDHGVPESNIVKLITTSPRALVHIPQRFRETLERVKEIGFNPVTLHFILAVRVVTGLSKLNWERKIELYKSLGWSGDEVLSAFRMQPMCMVTSEKKIKRVVSFFVDELGWKPSAISKYPNILLLSIDKRIVPRCSVVRLLMSEGLVKKDLRIYGVLQLDENSFYEKFVSEFQNRVPEVLKAYEGKMEFGWEKEGQSYNS</sequence>
<dbReference type="GO" id="GO:0003676">
    <property type="term" value="F:nucleic acid binding"/>
    <property type="evidence" value="ECO:0007669"/>
    <property type="project" value="InterPro"/>
</dbReference>
<keyword evidence="5" id="KW-1185">Reference proteome</keyword>
<evidence type="ECO:0000256" key="3">
    <source>
        <dbReference type="ARBA" id="ARBA00022946"/>
    </source>
</evidence>
<dbReference type="PANTHER" id="PTHR13068">
    <property type="entry name" value="CGI-12 PROTEIN-RELATED"/>
    <property type="match status" value="1"/>
</dbReference>
<dbReference type="SMART" id="SM00733">
    <property type="entry name" value="Mterf"/>
    <property type="match status" value="13"/>
</dbReference>
<dbReference type="PANTHER" id="PTHR13068:SF236">
    <property type="entry name" value="OS02G0749800 PROTEIN"/>
    <property type="match status" value="1"/>
</dbReference>
<dbReference type="FunFam" id="1.25.70.10:FF:000001">
    <property type="entry name" value="Mitochondrial transcription termination factor-like"/>
    <property type="match status" value="2"/>
</dbReference>
<dbReference type="Pfam" id="PF02536">
    <property type="entry name" value="mTERF"/>
    <property type="match status" value="3"/>
</dbReference>
<evidence type="ECO:0000313" key="5">
    <source>
        <dbReference type="Proteomes" id="UP000283530"/>
    </source>
</evidence>
<gene>
    <name evidence="4" type="ORF">CKAN_00826500</name>
</gene>
<comment type="caution">
    <text evidence="4">The sequence shown here is derived from an EMBL/GenBank/DDBJ whole genome shotgun (WGS) entry which is preliminary data.</text>
</comment>